<feature type="domain" description="PDEase" evidence="5">
    <location>
        <begin position="101"/>
        <end position="478"/>
    </location>
</feature>
<organism evidence="6">
    <name type="scientific">Psilocybe cubensis</name>
    <name type="common">Psychedelic mushroom</name>
    <name type="synonym">Stropharia cubensis</name>
    <dbReference type="NCBI Taxonomy" id="181762"/>
    <lineage>
        <taxon>Eukaryota</taxon>
        <taxon>Fungi</taxon>
        <taxon>Dikarya</taxon>
        <taxon>Basidiomycota</taxon>
        <taxon>Agaricomycotina</taxon>
        <taxon>Agaricomycetes</taxon>
        <taxon>Agaricomycetidae</taxon>
        <taxon>Agaricales</taxon>
        <taxon>Agaricineae</taxon>
        <taxon>Strophariaceae</taxon>
        <taxon>Psilocybe</taxon>
    </lineage>
</organism>
<keyword evidence="2 3" id="KW-0378">Hydrolase</keyword>
<feature type="region of interest" description="Disordered" evidence="4">
    <location>
        <begin position="628"/>
        <end position="647"/>
    </location>
</feature>
<proteinExistence type="inferred from homology"/>
<evidence type="ECO:0000256" key="1">
    <source>
        <dbReference type="ARBA" id="ARBA00022723"/>
    </source>
</evidence>
<feature type="compositionally biased region" description="Low complexity" evidence="4">
    <location>
        <begin position="905"/>
        <end position="916"/>
    </location>
</feature>
<sequence length="931" mass="98620">MCRAIHLEAAQAQAPSPVQKQSPAVLAHTHAYPRDWRRRSADVGGLARALASAAVSMNGGGMGEDDELSGFGGAMGGVHGEEEWGAGVQGQGWMGGEPGEIATEYAELLSDMYTQTMSSVNDNNVETLPPSISDSKRTKLIWALDRWHFEPHLLEEDEVIACTILIFEALFRVEGMQEAVPVSMQQITSFIHHLRRIYRYENTYHNFEHALDVLQATQSYLKSAGVVPPPSFLLEAPGRRWTPRKGLNDGGGTLIASLGRRELFMLYVAAIGHDVGHPGFSNHFMKNAHTPLAQLYPSGSALEHLHIQLLLRVMRAHGLASVLLDSPADGAHLRKVLVQSVLATDMGVHDAFMETLRNCVEGGKGSLCHRQIVLCQAILKNADISNPTRPFLVSKHWASLLSHEWSAQASLESSYHLTPTVQPFSASPRALAASQIFFISRYAKPLLELTEKAVPEMRMYREWCRKNLKEWEQRKRGVEKEEKEEQEREEKAREREERRRRNRGLETDADDGSMGTGTSASPSAVSSVPSSIPSTPGMQPTAVPVSLQAAVAAVNASGGSAAGTTPTPTPLPLTHNQSYLPPPPPQLIMTPGSPRIPGFTSAFPLTLPTHHPPALALSVVSSTAYSSYPSSSRSSSSASSSVGSEKARVNGVGVEDALLTIPIPPSSPSFSVSDDASEAASVPFSPLSETSGSFATRAAGGSTPTQIPPLSVHALGGSLAVNGGYGHSKQSAAVTAQAAARALRAASKAGSMRKRSQMNLNASAHAHAHALENLTMSMRFVGVNGGGGGGDENVNGHGLANGVIEDGKANEPLPPPLVDKFATVGRKIKAKTRTNVRAARNSWCAGTSGVGFGNVFFGFTNVGSSVDGNAHATANGSEISNAGSDEDKDSEKDVNGSGPPPSSAPPNVGVGTAGGALKPLPLKAMKLQVSP</sequence>
<feature type="compositionally biased region" description="Polar residues" evidence="4">
    <location>
        <begin position="873"/>
        <end position="883"/>
    </location>
</feature>
<dbReference type="PANTHER" id="PTHR11347">
    <property type="entry name" value="CYCLIC NUCLEOTIDE PHOSPHODIESTERASE"/>
    <property type="match status" value="1"/>
</dbReference>
<dbReference type="GO" id="GO:0007165">
    <property type="term" value="P:signal transduction"/>
    <property type="evidence" value="ECO:0007669"/>
    <property type="project" value="InterPro"/>
</dbReference>
<dbReference type="AlphaFoldDB" id="A0A8H7XWV5"/>
<accession>A0A8H7XWV5</accession>
<dbReference type="PROSITE" id="PS00126">
    <property type="entry name" value="PDEASE_I_1"/>
    <property type="match status" value="1"/>
</dbReference>
<keyword evidence="1 3" id="KW-0479">Metal-binding</keyword>
<evidence type="ECO:0000256" key="4">
    <source>
        <dbReference type="SAM" id="MobiDB-lite"/>
    </source>
</evidence>
<dbReference type="GO" id="GO:0046872">
    <property type="term" value="F:metal ion binding"/>
    <property type="evidence" value="ECO:0007669"/>
    <property type="project" value="UniProtKB-KW"/>
</dbReference>
<feature type="compositionally biased region" description="Low complexity" evidence="4">
    <location>
        <begin position="518"/>
        <end position="536"/>
    </location>
</feature>
<evidence type="ECO:0000256" key="2">
    <source>
        <dbReference type="ARBA" id="ARBA00022801"/>
    </source>
</evidence>
<dbReference type="PROSITE" id="PS51845">
    <property type="entry name" value="PDEASE_I_2"/>
    <property type="match status" value="1"/>
</dbReference>
<feature type="compositionally biased region" description="Basic and acidic residues" evidence="4">
    <location>
        <begin position="474"/>
        <end position="506"/>
    </location>
</feature>
<evidence type="ECO:0000313" key="6">
    <source>
        <dbReference type="EMBL" id="KAG5168327.1"/>
    </source>
</evidence>
<dbReference type="InterPro" id="IPR036971">
    <property type="entry name" value="PDEase_catalytic_dom_sf"/>
</dbReference>
<feature type="region of interest" description="Disordered" evidence="4">
    <location>
        <begin position="474"/>
        <end position="540"/>
    </location>
</feature>
<feature type="compositionally biased region" description="Low complexity" evidence="4">
    <location>
        <begin position="628"/>
        <end position="644"/>
    </location>
</feature>
<evidence type="ECO:0000259" key="5">
    <source>
        <dbReference type="PROSITE" id="PS51845"/>
    </source>
</evidence>
<dbReference type="InterPro" id="IPR023174">
    <property type="entry name" value="PDEase_CS"/>
</dbReference>
<comment type="similarity">
    <text evidence="3">Belongs to the cyclic nucleotide phosphodiesterase family.</text>
</comment>
<dbReference type="GO" id="GO:0004114">
    <property type="term" value="F:3',5'-cyclic-nucleotide phosphodiesterase activity"/>
    <property type="evidence" value="ECO:0007669"/>
    <property type="project" value="InterPro"/>
</dbReference>
<dbReference type="OrthoDB" id="546632at2759"/>
<dbReference type="EC" id="3.1.4.-" evidence="3"/>
<dbReference type="InterPro" id="IPR003607">
    <property type="entry name" value="HD/PDEase_dom"/>
</dbReference>
<dbReference type="InterPro" id="IPR002073">
    <property type="entry name" value="PDEase_catalytic_dom"/>
</dbReference>
<feature type="region of interest" description="Disordered" evidence="4">
    <location>
        <begin position="558"/>
        <end position="581"/>
    </location>
</feature>
<evidence type="ECO:0000256" key="3">
    <source>
        <dbReference type="RuleBase" id="RU363067"/>
    </source>
</evidence>
<dbReference type="CDD" id="cd00077">
    <property type="entry name" value="HDc"/>
    <property type="match status" value="1"/>
</dbReference>
<protein>
    <recommendedName>
        <fullName evidence="3">Phosphodiesterase</fullName>
        <ecNumber evidence="3">3.1.4.-</ecNumber>
    </recommendedName>
</protein>
<dbReference type="Pfam" id="PF00233">
    <property type="entry name" value="PDEase_I"/>
    <property type="match status" value="1"/>
</dbReference>
<reference evidence="6" key="1">
    <citation type="submission" date="2021-02" db="EMBL/GenBank/DDBJ databases">
        <title>Psilocybe cubensis genome.</title>
        <authorList>
            <person name="Mckernan K.J."/>
            <person name="Crawford S."/>
            <person name="Trippe A."/>
            <person name="Kane L.T."/>
            <person name="Mclaughlin S."/>
        </authorList>
    </citation>
    <scope>NUCLEOTIDE SEQUENCE [LARGE SCALE GENOMIC DNA]</scope>
    <source>
        <strain evidence="6">MGC-MH-2018</strain>
    </source>
</reference>
<gene>
    <name evidence="6" type="ORF">JR316_006925</name>
</gene>
<dbReference type="SMART" id="SM00471">
    <property type="entry name" value="HDc"/>
    <property type="match status" value="1"/>
</dbReference>
<feature type="region of interest" description="Disordered" evidence="4">
    <location>
        <begin position="873"/>
        <end position="916"/>
    </location>
</feature>
<comment type="caution">
    <text evidence="6">The sequence shown here is derived from an EMBL/GenBank/DDBJ whole genome shotgun (WGS) entry which is preliminary data.</text>
</comment>
<name>A0A8H7XWV5_PSICU</name>
<dbReference type="EMBL" id="JAFIQS010000006">
    <property type="protein sequence ID" value="KAG5168327.1"/>
    <property type="molecule type" value="Genomic_DNA"/>
</dbReference>
<dbReference type="SUPFAM" id="SSF109604">
    <property type="entry name" value="HD-domain/PDEase-like"/>
    <property type="match status" value="1"/>
</dbReference>
<comment type="cofactor">
    <cofactor evidence="3">
        <name>a divalent metal cation</name>
        <dbReference type="ChEBI" id="CHEBI:60240"/>
    </cofactor>
    <text evidence="3">Binds 2 divalent metal cations per subunit. Site 1 may preferentially bind zinc ions, while site 2 has a preference for magnesium and/or manganese ions.</text>
</comment>
<dbReference type="Gene3D" id="1.10.1300.10">
    <property type="entry name" value="3'5'-cyclic nucleotide phosphodiesterase, catalytic domain"/>
    <property type="match status" value="1"/>
</dbReference>